<organism evidence="1 2">
    <name type="scientific">Williamsia sterculiae</name>
    <dbReference type="NCBI Taxonomy" id="1344003"/>
    <lineage>
        <taxon>Bacteria</taxon>
        <taxon>Bacillati</taxon>
        <taxon>Actinomycetota</taxon>
        <taxon>Actinomycetes</taxon>
        <taxon>Mycobacteriales</taxon>
        <taxon>Nocardiaceae</taxon>
        <taxon>Williamsia</taxon>
    </lineage>
</organism>
<dbReference type="PANTHER" id="PTHR38479">
    <property type="entry name" value="LMO0824 PROTEIN"/>
    <property type="match status" value="1"/>
</dbReference>
<dbReference type="GO" id="GO:0003677">
    <property type="term" value="F:DNA binding"/>
    <property type="evidence" value="ECO:0007669"/>
    <property type="project" value="UniProtKB-KW"/>
</dbReference>
<name>A0A1N7H995_9NOCA</name>
<protein>
    <submittedName>
        <fullName evidence="1">Winged helix DNA-binding domain-containing protein</fullName>
    </submittedName>
</protein>
<gene>
    <name evidence="1" type="ORF">SAMN05445060_3741</name>
</gene>
<dbReference type="InterPro" id="IPR009351">
    <property type="entry name" value="AlkZ-like"/>
</dbReference>
<dbReference type="OrthoDB" id="9148135at2"/>
<proteinExistence type="predicted"/>
<reference evidence="1 2" key="1">
    <citation type="submission" date="2017-01" db="EMBL/GenBank/DDBJ databases">
        <authorList>
            <person name="Mah S.A."/>
            <person name="Swanson W.J."/>
            <person name="Moy G.W."/>
            <person name="Vacquier V.D."/>
        </authorList>
    </citation>
    <scope>NUCLEOTIDE SEQUENCE [LARGE SCALE GENOMIC DNA]</scope>
    <source>
        <strain evidence="1 2">CPCC 203464</strain>
    </source>
</reference>
<dbReference type="Pfam" id="PF06224">
    <property type="entry name" value="AlkZ-like"/>
    <property type="match status" value="1"/>
</dbReference>
<keyword evidence="2" id="KW-1185">Reference proteome</keyword>
<accession>A0A1N7H995</accession>
<dbReference type="PANTHER" id="PTHR38479:SF2">
    <property type="entry name" value="WINGED HELIX DNA-BINDING DOMAIN-CONTAINING PROTEIN"/>
    <property type="match status" value="1"/>
</dbReference>
<sequence>MRGWRPSVSWPRCAGTVGPPEARDVKISLRQWNRTLLTRQHLTARIDEDLLEVLDRCVGLQSQDPRAAFVGLWSRIGDFVPADLDALLTDREVVRMASLRSTLFLMDAEDARWVRSAAQPALDAEVRTAHAKRLVRAAPAEIVDDARAVLSGTALSGRDLGIALAERRPDEAPGTLVAIARCGLPLVQIPPRGLWRRSGGPTYALFDDWVGPGDPALTGDEARAELIRLYLRGFGPATVAGIQTWAGLTGLGPLVEAMEADWELERIEGPDGEELFDLDGLGVADEDTPAPVRLVAPYDNIVFAQADRRRVIDEDVMAAIATPNGRSPGFVLVDGRVSGTWSVGADDAVAVDLLRPVGTRDRAAVDAEVDLLTTLLRTPPGT</sequence>
<dbReference type="AlphaFoldDB" id="A0A1N7H995"/>
<dbReference type="Proteomes" id="UP000186218">
    <property type="component" value="Unassembled WGS sequence"/>
</dbReference>
<evidence type="ECO:0000313" key="1">
    <source>
        <dbReference type="EMBL" id="SIS21392.1"/>
    </source>
</evidence>
<dbReference type="EMBL" id="FTNT01000013">
    <property type="protein sequence ID" value="SIS21392.1"/>
    <property type="molecule type" value="Genomic_DNA"/>
</dbReference>
<dbReference type="STRING" id="1344003.SAMN05445060_3741"/>
<keyword evidence="1" id="KW-0238">DNA-binding</keyword>
<evidence type="ECO:0000313" key="2">
    <source>
        <dbReference type="Proteomes" id="UP000186218"/>
    </source>
</evidence>